<evidence type="ECO:0000313" key="3">
    <source>
        <dbReference type="Proteomes" id="UP000005237"/>
    </source>
</evidence>
<name>A0A8R1INB3_CAEJA</name>
<dbReference type="EnsemblMetazoa" id="CJA36455.1">
    <property type="protein sequence ID" value="CJA36455.1"/>
    <property type="gene ID" value="WBGene00212302"/>
</dbReference>
<protein>
    <submittedName>
        <fullName evidence="2">Uncharacterized protein</fullName>
    </submittedName>
</protein>
<dbReference type="Proteomes" id="UP000005237">
    <property type="component" value="Unassembled WGS sequence"/>
</dbReference>
<keyword evidence="1" id="KW-1133">Transmembrane helix</keyword>
<keyword evidence="3" id="KW-1185">Reference proteome</keyword>
<reference evidence="2" key="2">
    <citation type="submission" date="2022-06" db="UniProtKB">
        <authorList>
            <consortium name="EnsemblMetazoa"/>
        </authorList>
    </citation>
    <scope>IDENTIFICATION</scope>
    <source>
        <strain evidence="2">DF5081</strain>
    </source>
</reference>
<accession>A0A8R1INB3</accession>
<proteinExistence type="predicted"/>
<evidence type="ECO:0000256" key="1">
    <source>
        <dbReference type="SAM" id="Phobius"/>
    </source>
</evidence>
<feature type="transmembrane region" description="Helical" evidence="1">
    <location>
        <begin position="6"/>
        <end position="31"/>
    </location>
</feature>
<keyword evidence="1" id="KW-0812">Transmembrane</keyword>
<keyword evidence="1" id="KW-0472">Membrane</keyword>
<reference evidence="3" key="1">
    <citation type="submission" date="2010-08" db="EMBL/GenBank/DDBJ databases">
        <authorList>
            <consortium name="Caenorhabditis japonica Sequencing Consortium"/>
            <person name="Wilson R.K."/>
        </authorList>
    </citation>
    <scope>NUCLEOTIDE SEQUENCE [LARGE SCALE GENOMIC DNA]</scope>
    <source>
        <strain evidence="3">DF5081</strain>
    </source>
</reference>
<evidence type="ECO:0000313" key="2">
    <source>
        <dbReference type="EnsemblMetazoa" id="CJA36455.1"/>
    </source>
</evidence>
<organism evidence="2 3">
    <name type="scientific">Caenorhabditis japonica</name>
    <dbReference type="NCBI Taxonomy" id="281687"/>
    <lineage>
        <taxon>Eukaryota</taxon>
        <taxon>Metazoa</taxon>
        <taxon>Ecdysozoa</taxon>
        <taxon>Nematoda</taxon>
        <taxon>Chromadorea</taxon>
        <taxon>Rhabditida</taxon>
        <taxon>Rhabditina</taxon>
        <taxon>Rhabditomorpha</taxon>
        <taxon>Rhabditoidea</taxon>
        <taxon>Rhabditidae</taxon>
        <taxon>Peloderinae</taxon>
        <taxon>Caenorhabditis</taxon>
    </lineage>
</organism>
<sequence>MKCINIILIFVLITIILISSVVGQFFFPFAIGQSPYRYQKVSETGYEYSDENGVKDTEGFFPICSGWSCTSNT</sequence>
<dbReference type="AlphaFoldDB" id="A0A8R1INB3"/>